<dbReference type="EMBL" id="BGPR01033066">
    <property type="protein sequence ID" value="GBO06864.1"/>
    <property type="molecule type" value="Genomic_DNA"/>
</dbReference>
<dbReference type="PANTHER" id="PTHR46147:SF3">
    <property type="entry name" value="HISTONE-LYSINE N-METHYLTRANSFERASE ASH1"/>
    <property type="match status" value="1"/>
</dbReference>
<dbReference type="GO" id="GO:0042800">
    <property type="term" value="F:histone H3K4 methyltransferase activity"/>
    <property type="evidence" value="ECO:0007669"/>
    <property type="project" value="TreeGrafter"/>
</dbReference>
<evidence type="ECO:0000313" key="6">
    <source>
        <dbReference type="EMBL" id="GBO06864.1"/>
    </source>
</evidence>
<sequence length="225" mass="26167">MSIMVIFLLLSHDFFYVLHSSVAKKSSSSKKSRSREVKEYVPEDHDFGLMPPPIHVGRYLREKRSEYKLPFDLWWLYKNKQLVYNDELANNYKKIRTNVYVDIKPDSKNEDHQPCMCCPPKDGRRKGCGMECLNRMMYVECIPQLCPCKDMCSNQRFAKHEWSPGLERFMTKNRGWGIRTTEFIRTGAGGYNSESSVSYGLHQMFKSYVTASESSLSQQSVPLAD</sequence>
<organism evidence="6 7">
    <name type="scientific">Araneus ventricosus</name>
    <name type="common">Orbweaver spider</name>
    <name type="synonym">Epeira ventricosa</name>
    <dbReference type="NCBI Taxonomy" id="182803"/>
    <lineage>
        <taxon>Eukaryota</taxon>
        <taxon>Metazoa</taxon>
        <taxon>Ecdysozoa</taxon>
        <taxon>Arthropoda</taxon>
        <taxon>Chelicerata</taxon>
        <taxon>Arachnida</taxon>
        <taxon>Araneae</taxon>
        <taxon>Araneomorphae</taxon>
        <taxon>Entelegynae</taxon>
        <taxon>Araneoidea</taxon>
        <taxon>Araneidae</taxon>
        <taxon>Araneus</taxon>
    </lineage>
</organism>
<dbReference type="OrthoDB" id="79252at2759"/>
<keyword evidence="3" id="KW-0539">Nucleus</keyword>
<reference evidence="6 7" key="1">
    <citation type="journal article" date="2019" name="Sci. Rep.">
        <title>Orb-weaving spider Araneus ventricosus genome elucidates the spidroin gene catalogue.</title>
        <authorList>
            <person name="Kono N."/>
            <person name="Nakamura H."/>
            <person name="Ohtoshi R."/>
            <person name="Moran D.A.P."/>
            <person name="Shinohara A."/>
            <person name="Yoshida Y."/>
            <person name="Fujiwara M."/>
            <person name="Mori M."/>
            <person name="Tomita M."/>
            <person name="Arakawa K."/>
        </authorList>
    </citation>
    <scope>NUCLEOTIDE SEQUENCE [LARGE SCALE GENOMIC DNA]</scope>
</reference>
<feature type="signal peptide" evidence="4">
    <location>
        <begin position="1"/>
        <end position="19"/>
    </location>
</feature>
<dbReference type="GO" id="GO:0032259">
    <property type="term" value="P:methylation"/>
    <property type="evidence" value="ECO:0007669"/>
    <property type="project" value="UniProtKB-KW"/>
</dbReference>
<keyword evidence="2" id="KW-0949">S-adenosyl-L-methionine</keyword>
<evidence type="ECO:0000313" key="7">
    <source>
        <dbReference type="Proteomes" id="UP000499080"/>
    </source>
</evidence>
<dbReference type="Pfam" id="PF17907">
    <property type="entry name" value="AWS"/>
    <property type="match status" value="1"/>
</dbReference>
<dbReference type="InterPro" id="IPR046341">
    <property type="entry name" value="SET_dom_sf"/>
</dbReference>
<keyword evidence="6" id="KW-0489">Methyltransferase</keyword>
<dbReference type="SMART" id="SM00570">
    <property type="entry name" value="AWS"/>
    <property type="match status" value="1"/>
</dbReference>
<name>A0A4Y2U4E0_ARAVE</name>
<feature type="chain" id="PRO_5021220924" evidence="4">
    <location>
        <begin position="20"/>
        <end position="225"/>
    </location>
</feature>
<dbReference type="AlphaFoldDB" id="A0A4Y2U4E0"/>
<dbReference type="PROSITE" id="PS51215">
    <property type="entry name" value="AWS"/>
    <property type="match status" value="1"/>
</dbReference>
<evidence type="ECO:0000256" key="2">
    <source>
        <dbReference type="ARBA" id="ARBA00022691"/>
    </source>
</evidence>
<comment type="caution">
    <text evidence="6">The sequence shown here is derived from an EMBL/GenBank/DDBJ whole genome shotgun (WGS) entry which is preliminary data.</text>
</comment>
<dbReference type="GO" id="GO:0005654">
    <property type="term" value="C:nucleoplasm"/>
    <property type="evidence" value="ECO:0007669"/>
    <property type="project" value="TreeGrafter"/>
</dbReference>
<keyword evidence="6" id="KW-0808">Transferase</keyword>
<dbReference type="SUPFAM" id="SSF82199">
    <property type="entry name" value="SET domain"/>
    <property type="match status" value="1"/>
</dbReference>
<feature type="domain" description="AWS" evidence="5">
    <location>
        <begin position="110"/>
        <end position="161"/>
    </location>
</feature>
<dbReference type="Proteomes" id="UP000499080">
    <property type="component" value="Unassembled WGS sequence"/>
</dbReference>
<evidence type="ECO:0000256" key="1">
    <source>
        <dbReference type="ARBA" id="ARBA00004123"/>
    </source>
</evidence>
<dbReference type="PANTHER" id="PTHR46147">
    <property type="entry name" value="HISTONE-LYSINE N-METHYLTRANSFERASE ASH1"/>
    <property type="match status" value="1"/>
</dbReference>
<evidence type="ECO:0000256" key="4">
    <source>
        <dbReference type="SAM" id="SignalP"/>
    </source>
</evidence>
<accession>A0A4Y2U4E0</accession>
<keyword evidence="7" id="KW-1185">Reference proteome</keyword>
<comment type="subcellular location">
    <subcellularLocation>
        <location evidence="1">Nucleus</location>
    </subcellularLocation>
</comment>
<evidence type="ECO:0000256" key="3">
    <source>
        <dbReference type="ARBA" id="ARBA00023242"/>
    </source>
</evidence>
<evidence type="ECO:0000259" key="5">
    <source>
        <dbReference type="PROSITE" id="PS51215"/>
    </source>
</evidence>
<protein>
    <submittedName>
        <fullName evidence="6">Histone-lysine N-methyltransferase ASH1L</fullName>
    </submittedName>
</protein>
<keyword evidence="4" id="KW-0732">Signal</keyword>
<dbReference type="Gene3D" id="2.170.270.10">
    <property type="entry name" value="SET domain"/>
    <property type="match status" value="1"/>
</dbReference>
<dbReference type="GO" id="GO:0006355">
    <property type="term" value="P:regulation of DNA-templated transcription"/>
    <property type="evidence" value="ECO:0007669"/>
    <property type="project" value="TreeGrafter"/>
</dbReference>
<gene>
    <name evidence="6" type="primary">Ash1l_1</name>
    <name evidence="6" type="ORF">AVEN_135980_1</name>
</gene>
<dbReference type="InterPro" id="IPR006560">
    <property type="entry name" value="AWS_dom"/>
</dbReference>
<proteinExistence type="predicted"/>